<dbReference type="EMBL" id="CACRST010000011">
    <property type="protein sequence ID" value="VYS98827.1"/>
    <property type="molecule type" value="Genomic_DNA"/>
</dbReference>
<reference evidence="2" key="1">
    <citation type="submission" date="2019-11" db="EMBL/GenBank/DDBJ databases">
        <authorList>
            <person name="Feng L."/>
        </authorList>
    </citation>
    <scope>NUCLEOTIDE SEQUENCE</scope>
    <source>
        <strain evidence="2">BgluceraseaLFYP119</strain>
    </source>
</reference>
<dbReference type="RefSeq" id="WP_156353701.1">
    <property type="nucleotide sequence ID" value="NZ_CACRST010000011.1"/>
</dbReference>
<gene>
    <name evidence="2" type="ORF">BGLFYP119_01374</name>
</gene>
<accession>A0A6N2SZ55</accession>
<keyword evidence="1" id="KW-0812">Transmembrane</keyword>
<organism evidence="2">
    <name type="scientific">Blautia glucerasea</name>
    <dbReference type="NCBI Taxonomy" id="536633"/>
    <lineage>
        <taxon>Bacteria</taxon>
        <taxon>Bacillati</taxon>
        <taxon>Bacillota</taxon>
        <taxon>Clostridia</taxon>
        <taxon>Lachnospirales</taxon>
        <taxon>Lachnospiraceae</taxon>
        <taxon>Blautia</taxon>
    </lineage>
</organism>
<protein>
    <submittedName>
        <fullName evidence="2">Uncharacterized protein</fullName>
    </submittedName>
</protein>
<feature type="transmembrane region" description="Helical" evidence="1">
    <location>
        <begin position="83"/>
        <end position="104"/>
    </location>
</feature>
<keyword evidence="1" id="KW-0472">Membrane</keyword>
<dbReference type="AlphaFoldDB" id="A0A6N2SZ55"/>
<evidence type="ECO:0000256" key="1">
    <source>
        <dbReference type="SAM" id="Phobius"/>
    </source>
</evidence>
<keyword evidence="1" id="KW-1133">Transmembrane helix</keyword>
<proteinExistence type="predicted"/>
<evidence type="ECO:0000313" key="2">
    <source>
        <dbReference type="EMBL" id="VYS98827.1"/>
    </source>
</evidence>
<name>A0A6N2SZ55_9FIRM</name>
<sequence length="172" mass="19400">MHIEEDSIKNFSGHDSMDTEEMIAFLEHLDQCDFCLSKMLEEESLNSEISAPDYLTEQILQRAAAPDVQASRAIRSTSRKMQLFYYGLRTAAGVIAALFLLFTVQQVDFSALPVFSQSQPLEYTIKTEQKRSSKSFRDLTENISWGFSRGSDAVMDYIGSFSNKLLNGGDLK</sequence>